<dbReference type="InterPro" id="IPR036390">
    <property type="entry name" value="WH_DNA-bd_sf"/>
</dbReference>
<sequence length="194" mass="22941">MNKKQLKKKIKELPVNLGFIGLALVCSLAEGGTMALSEILEGPGRGMRRSLRRIENAKTFWDYYDELKDLKENSARTILWRLEKKGLVAKDKSRYQLTAQGLDMVKIFRKKEKEKESWDGKWRIVMFDIPEKRKENRNWLRWQLIGLDYKPLQKSVFIGKQPLAEDFYEEILIRKLNQCVRLMTIGEIDDDEFL</sequence>
<dbReference type="EMBL" id="MNWX01000013">
    <property type="protein sequence ID" value="OIO65620.1"/>
    <property type="molecule type" value="Genomic_DNA"/>
</dbReference>
<organism evidence="2 3">
    <name type="scientific">Candidatus Wolfebacteria bacterium CG1_02_39_135</name>
    <dbReference type="NCBI Taxonomy" id="1805425"/>
    <lineage>
        <taxon>Bacteria</taxon>
        <taxon>Candidatus Wolfeibacteriota</taxon>
    </lineage>
</organism>
<dbReference type="SUPFAM" id="SSF46785">
    <property type="entry name" value="Winged helix' DNA-binding domain"/>
    <property type="match status" value="1"/>
</dbReference>
<dbReference type="Gene3D" id="3.30.70.2650">
    <property type="match status" value="1"/>
</dbReference>
<dbReference type="STRING" id="1805425.AUJ30_00690"/>
<evidence type="ECO:0000313" key="2">
    <source>
        <dbReference type="EMBL" id="OIO65620.1"/>
    </source>
</evidence>
<name>A0A1J4XV39_9BACT</name>
<dbReference type="PANTHER" id="PTHR30319">
    <property type="entry name" value="PHENYLACETIC ACID REGULATOR-RELATED TRANSCRIPTIONAL REPRESSOR"/>
    <property type="match status" value="1"/>
</dbReference>
<dbReference type="Pfam" id="PF20803">
    <property type="entry name" value="PaaX_M"/>
    <property type="match status" value="1"/>
</dbReference>
<proteinExistence type="predicted"/>
<reference evidence="2 3" key="1">
    <citation type="journal article" date="2016" name="Environ. Microbiol.">
        <title>Genomic resolution of a cold subsurface aquifer community provides metabolic insights for novel microbes adapted to high CO concentrations.</title>
        <authorList>
            <person name="Probst A.J."/>
            <person name="Castelle C.J."/>
            <person name="Singh A."/>
            <person name="Brown C.T."/>
            <person name="Anantharaman K."/>
            <person name="Sharon I."/>
            <person name="Hug L.A."/>
            <person name="Burstein D."/>
            <person name="Emerson J.B."/>
            <person name="Thomas B.C."/>
            <person name="Banfield J.F."/>
        </authorList>
    </citation>
    <scope>NUCLEOTIDE SEQUENCE [LARGE SCALE GENOMIC DNA]</scope>
    <source>
        <strain evidence="2">CG1_02_39_135</strain>
    </source>
</reference>
<comment type="caution">
    <text evidence="2">The sequence shown here is derived from an EMBL/GenBank/DDBJ whole genome shotgun (WGS) entry which is preliminary data.</text>
</comment>
<feature type="domain" description="Transcriptional repressor PaaX-like central Cas2-like" evidence="1">
    <location>
        <begin position="116"/>
        <end position="184"/>
    </location>
</feature>
<accession>A0A1J4XV39</accession>
<dbReference type="InterPro" id="IPR048846">
    <property type="entry name" value="PaaX-like_central"/>
</dbReference>
<gene>
    <name evidence="2" type="ORF">AUJ30_00690</name>
</gene>
<dbReference type="Proteomes" id="UP000182693">
    <property type="component" value="Unassembled WGS sequence"/>
</dbReference>
<dbReference type="AlphaFoldDB" id="A0A1J4XV39"/>
<evidence type="ECO:0000259" key="1">
    <source>
        <dbReference type="Pfam" id="PF20803"/>
    </source>
</evidence>
<dbReference type="PANTHER" id="PTHR30319:SF1">
    <property type="entry name" value="TRANSCRIPTIONAL REPRESSOR PAAX"/>
    <property type="match status" value="1"/>
</dbReference>
<dbReference type="GO" id="GO:0006351">
    <property type="term" value="P:DNA-templated transcription"/>
    <property type="evidence" value="ECO:0007669"/>
    <property type="project" value="TreeGrafter"/>
</dbReference>
<protein>
    <recommendedName>
        <fullName evidence="1">Transcriptional repressor PaaX-like central Cas2-like domain-containing protein</fullName>
    </recommendedName>
</protein>
<evidence type="ECO:0000313" key="3">
    <source>
        <dbReference type="Proteomes" id="UP000182693"/>
    </source>
</evidence>